<dbReference type="EMBL" id="AJAU01000020">
    <property type="protein sequence ID" value="EOL44308.1"/>
    <property type="molecule type" value="Genomic_DNA"/>
</dbReference>
<name>R3TT11_9ENTE</name>
<dbReference type="Proteomes" id="UP000013840">
    <property type="component" value="Unassembled WGS sequence"/>
</dbReference>
<sequence>MEPSFILALFQHGYKARTSTLYHLLKGKRTSSVLLYGFIYENLRFFQLFPALSEKQFNAILDELIEQKLLHQTSDGEVQITTHGLESVKRDSRSFWWLDNYRFGKTDETIWRLLQFTVQVISNLSYSHKEYIPLEQSPLYQKRVKMYIQSMPKVRLIETVKKEWTEIFSLLPKEEADFFAQQFSGYKKIGKTSFQLMDSQDTSFNRFLSKKERLHHLLDTILAIPEDRFLKSLITQLVAQNDNKSMMETSFYLKTQLTIETLALQRNVKVSTIKDHLMELALTKDFPFERFISQKTQMCLFDISKPYQEWTYRTLKQINPELDYFEFRLYQIQKLRQEREASQ</sequence>
<keyword evidence="3" id="KW-1185">Reference proteome</keyword>
<dbReference type="RefSeq" id="WP_010772441.1">
    <property type="nucleotide sequence ID" value="NZ_KB946335.1"/>
</dbReference>
<accession>R3TT11</accession>
<evidence type="ECO:0000313" key="3">
    <source>
        <dbReference type="Proteomes" id="UP000013840"/>
    </source>
</evidence>
<organism evidence="2 3">
    <name type="scientific">Enterococcus caccae ATCC BAA-1240</name>
    <dbReference type="NCBI Taxonomy" id="1158612"/>
    <lineage>
        <taxon>Bacteria</taxon>
        <taxon>Bacillati</taxon>
        <taxon>Bacillota</taxon>
        <taxon>Bacilli</taxon>
        <taxon>Lactobacillales</taxon>
        <taxon>Enterococcaceae</taxon>
        <taxon>Enterococcus</taxon>
    </lineage>
</organism>
<feature type="domain" description="Helicase Helix-turn-helix" evidence="1">
    <location>
        <begin position="246"/>
        <end position="331"/>
    </location>
</feature>
<dbReference type="InterPro" id="IPR029491">
    <property type="entry name" value="Helicase_HTH"/>
</dbReference>
<dbReference type="Pfam" id="PF14493">
    <property type="entry name" value="HTH_40"/>
    <property type="match status" value="1"/>
</dbReference>
<dbReference type="PATRIC" id="fig|1158612.3.peg.2313"/>
<dbReference type="OrthoDB" id="2168040at2"/>
<dbReference type="AlphaFoldDB" id="R3TT11"/>
<evidence type="ECO:0000313" key="2">
    <source>
        <dbReference type="EMBL" id="EOL44308.1"/>
    </source>
</evidence>
<dbReference type="eggNOG" id="COG4955">
    <property type="taxonomic scope" value="Bacteria"/>
</dbReference>
<protein>
    <recommendedName>
        <fullName evidence="1">Helicase Helix-turn-helix domain-containing protein</fullName>
    </recommendedName>
</protein>
<proteinExistence type="predicted"/>
<gene>
    <name evidence="2" type="ORF">UC7_02352</name>
</gene>
<comment type="caution">
    <text evidence="2">The sequence shown here is derived from an EMBL/GenBank/DDBJ whole genome shotgun (WGS) entry which is preliminary data.</text>
</comment>
<reference evidence="2 3" key="1">
    <citation type="submission" date="2013-02" db="EMBL/GenBank/DDBJ databases">
        <title>The Genome Sequence of Enterococcus caccae BAA-1240.</title>
        <authorList>
            <consortium name="The Broad Institute Genome Sequencing Platform"/>
            <consortium name="The Broad Institute Genome Sequencing Center for Infectious Disease"/>
            <person name="Earl A.M."/>
            <person name="Gilmore M.S."/>
            <person name="Lebreton F."/>
            <person name="Walker B."/>
            <person name="Young S.K."/>
            <person name="Zeng Q."/>
            <person name="Gargeya S."/>
            <person name="Fitzgerald M."/>
            <person name="Haas B."/>
            <person name="Abouelleil A."/>
            <person name="Alvarado L."/>
            <person name="Arachchi H.M."/>
            <person name="Berlin A.M."/>
            <person name="Chapman S.B."/>
            <person name="Dewar J."/>
            <person name="Goldberg J."/>
            <person name="Griggs A."/>
            <person name="Gujja S."/>
            <person name="Hansen M."/>
            <person name="Howarth C."/>
            <person name="Imamovic A."/>
            <person name="Larimer J."/>
            <person name="McCowan C."/>
            <person name="Murphy C."/>
            <person name="Neiman D."/>
            <person name="Pearson M."/>
            <person name="Priest M."/>
            <person name="Roberts A."/>
            <person name="Saif S."/>
            <person name="Shea T."/>
            <person name="Sisk P."/>
            <person name="Sykes S."/>
            <person name="Wortman J."/>
            <person name="Nusbaum C."/>
            <person name="Birren B."/>
        </authorList>
    </citation>
    <scope>NUCLEOTIDE SEQUENCE [LARGE SCALE GENOMIC DNA]</scope>
    <source>
        <strain evidence="2 3">ATCC BAA-1240</strain>
    </source>
</reference>
<dbReference type="STRING" id="317735.RU98_GL001457"/>
<evidence type="ECO:0000259" key="1">
    <source>
        <dbReference type="Pfam" id="PF14493"/>
    </source>
</evidence>